<feature type="transmembrane region" description="Helical" evidence="12">
    <location>
        <begin position="27"/>
        <end position="50"/>
    </location>
</feature>
<dbReference type="Gene3D" id="1.10.287.90">
    <property type="match status" value="1"/>
</dbReference>
<dbReference type="Pfam" id="PF00116">
    <property type="entry name" value="COX2"/>
    <property type="match status" value="1"/>
</dbReference>
<dbReference type="InterPro" id="IPR008972">
    <property type="entry name" value="Cupredoxin"/>
</dbReference>
<evidence type="ECO:0000256" key="8">
    <source>
        <dbReference type="ARBA" id="ARBA00022982"/>
    </source>
</evidence>
<evidence type="ECO:0000256" key="6">
    <source>
        <dbReference type="ARBA" id="ARBA00022723"/>
    </source>
</evidence>
<keyword evidence="7" id="KW-1278">Translocase</keyword>
<keyword evidence="6" id="KW-0479">Metal-binding</keyword>
<dbReference type="AlphaFoldDB" id="A0A1F6CJA5"/>
<dbReference type="SUPFAM" id="SSF49503">
    <property type="entry name" value="Cupredoxins"/>
    <property type="match status" value="1"/>
</dbReference>
<evidence type="ECO:0000256" key="7">
    <source>
        <dbReference type="ARBA" id="ARBA00022967"/>
    </source>
</evidence>
<evidence type="ECO:0000256" key="2">
    <source>
        <dbReference type="ARBA" id="ARBA00007866"/>
    </source>
</evidence>
<dbReference type="InterPro" id="IPR036257">
    <property type="entry name" value="Cyt_c_oxidase_su2_TM_sf"/>
</dbReference>
<keyword evidence="11 12" id="KW-0472">Membrane</keyword>
<feature type="domain" description="Cytochrome oxidase subunit II copper A binding" evidence="13">
    <location>
        <begin position="102"/>
        <end position="243"/>
    </location>
</feature>
<protein>
    <recommendedName>
        <fullName evidence="3">cytochrome-c oxidase</fullName>
        <ecNumber evidence="3">7.1.1.9</ecNumber>
    </recommendedName>
</protein>
<keyword evidence="4" id="KW-0813">Transport</keyword>
<proteinExistence type="inferred from homology"/>
<dbReference type="InterPro" id="IPR045187">
    <property type="entry name" value="CcO_II"/>
</dbReference>
<dbReference type="PRINTS" id="PR01166">
    <property type="entry name" value="CYCOXIDASEII"/>
</dbReference>
<keyword evidence="8" id="KW-0249">Electron transport</keyword>
<keyword evidence="9 12" id="KW-1133">Transmembrane helix</keyword>
<dbReference type="PANTHER" id="PTHR22888">
    <property type="entry name" value="CYTOCHROME C OXIDASE, SUBUNIT II"/>
    <property type="match status" value="1"/>
</dbReference>
<keyword evidence="10" id="KW-0186">Copper</keyword>
<evidence type="ECO:0000256" key="12">
    <source>
        <dbReference type="SAM" id="Phobius"/>
    </source>
</evidence>
<dbReference type="PROSITE" id="PS00078">
    <property type="entry name" value="COX2"/>
    <property type="match status" value="1"/>
</dbReference>
<dbReference type="GO" id="GO:0042773">
    <property type="term" value="P:ATP synthesis coupled electron transport"/>
    <property type="evidence" value="ECO:0007669"/>
    <property type="project" value="TreeGrafter"/>
</dbReference>
<evidence type="ECO:0000259" key="13">
    <source>
        <dbReference type="PROSITE" id="PS50857"/>
    </source>
</evidence>
<evidence type="ECO:0000256" key="11">
    <source>
        <dbReference type="ARBA" id="ARBA00023136"/>
    </source>
</evidence>
<name>A0A1F6CJA5_HANXR</name>
<comment type="caution">
    <text evidence="14">The sequence shown here is derived from an EMBL/GenBank/DDBJ whole genome shotgun (WGS) entry which is preliminary data.</text>
</comment>
<dbReference type="Proteomes" id="UP000178606">
    <property type="component" value="Unassembled WGS sequence"/>
</dbReference>
<dbReference type="InterPro" id="IPR002429">
    <property type="entry name" value="CcO_II-like_C"/>
</dbReference>
<dbReference type="PANTHER" id="PTHR22888:SF9">
    <property type="entry name" value="CYTOCHROME C OXIDASE SUBUNIT 2"/>
    <property type="match status" value="1"/>
</dbReference>
<evidence type="ECO:0000256" key="4">
    <source>
        <dbReference type="ARBA" id="ARBA00022448"/>
    </source>
</evidence>
<evidence type="ECO:0000313" key="14">
    <source>
        <dbReference type="EMBL" id="OGG49344.1"/>
    </source>
</evidence>
<evidence type="ECO:0000256" key="3">
    <source>
        <dbReference type="ARBA" id="ARBA00012949"/>
    </source>
</evidence>
<comment type="subcellular location">
    <subcellularLocation>
        <location evidence="1">Membrane</location>
        <topology evidence="1">Multi-pass membrane protein</topology>
    </subcellularLocation>
</comment>
<dbReference type="EMBL" id="MFKF01000233">
    <property type="protein sequence ID" value="OGG49344.1"/>
    <property type="molecule type" value="Genomic_DNA"/>
</dbReference>
<sequence>MGETAYGWWLPMNVATYGGEVDYLINVIHWIMGILFVGWGIFFFYCLIRFRRREGQKAVYQPIHAKPAKYVEIGVIIAEAILLLSFSMPVWARFKHEFPAEKDALVVRVVAEQFAWNVHYSGKDGRFGRTAPQFISSSNLLGLDPDDPDGKDDINAVNQLHFPVNKPVIVHLSTKDVIHSFKIPVMRLTQDAIPGTEIKIWFEASRTGQFDLACAQLCGLGHYRMRGAVSVDTPEAFAKWMEERQSEVSGTGTEY</sequence>
<dbReference type="InterPro" id="IPR001505">
    <property type="entry name" value="Copper_CuA"/>
</dbReference>
<evidence type="ECO:0000256" key="5">
    <source>
        <dbReference type="ARBA" id="ARBA00022692"/>
    </source>
</evidence>
<evidence type="ECO:0000313" key="15">
    <source>
        <dbReference type="Proteomes" id="UP000178606"/>
    </source>
</evidence>
<dbReference type="EC" id="7.1.1.9" evidence="3"/>
<reference evidence="14 15" key="1">
    <citation type="journal article" date="2016" name="Nat. Commun.">
        <title>Thousands of microbial genomes shed light on interconnected biogeochemical processes in an aquifer system.</title>
        <authorList>
            <person name="Anantharaman K."/>
            <person name="Brown C.T."/>
            <person name="Hug L.A."/>
            <person name="Sharon I."/>
            <person name="Castelle C.J."/>
            <person name="Probst A.J."/>
            <person name="Thomas B.C."/>
            <person name="Singh A."/>
            <person name="Wilkins M.J."/>
            <person name="Karaoz U."/>
            <person name="Brodie E.L."/>
            <person name="Williams K.H."/>
            <person name="Hubbard S.S."/>
            <person name="Banfield J.F."/>
        </authorList>
    </citation>
    <scope>NUCLEOTIDE SEQUENCE [LARGE SCALE GENOMIC DNA]</scope>
    <source>
        <strain evidence="15">RIFCSPLOWO2_12_FULL_64_10</strain>
    </source>
</reference>
<feature type="transmembrane region" description="Helical" evidence="12">
    <location>
        <begin position="70"/>
        <end position="92"/>
    </location>
</feature>
<evidence type="ECO:0000256" key="10">
    <source>
        <dbReference type="ARBA" id="ARBA00023008"/>
    </source>
</evidence>
<dbReference type="Gene3D" id="2.60.40.420">
    <property type="entry name" value="Cupredoxins - blue copper proteins"/>
    <property type="match status" value="1"/>
</dbReference>
<dbReference type="PROSITE" id="PS50857">
    <property type="entry name" value="COX2_CUA"/>
    <property type="match status" value="1"/>
</dbReference>
<keyword evidence="5 12" id="KW-0812">Transmembrane</keyword>
<organism evidence="14 15">
    <name type="scientific">Handelsmanbacteria sp. (strain RIFCSPLOWO2_12_FULL_64_10)</name>
    <dbReference type="NCBI Taxonomy" id="1817868"/>
    <lineage>
        <taxon>Bacteria</taxon>
        <taxon>Candidatus Handelsmaniibacteriota</taxon>
    </lineage>
</organism>
<gene>
    <name evidence="14" type="ORF">A3F84_25060</name>
</gene>
<dbReference type="GO" id="GO:0004129">
    <property type="term" value="F:cytochrome-c oxidase activity"/>
    <property type="evidence" value="ECO:0007669"/>
    <property type="project" value="UniProtKB-EC"/>
</dbReference>
<dbReference type="GO" id="GO:0005507">
    <property type="term" value="F:copper ion binding"/>
    <property type="evidence" value="ECO:0007669"/>
    <property type="project" value="InterPro"/>
</dbReference>
<dbReference type="GO" id="GO:0016020">
    <property type="term" value="C:membrane"/>
    <property type="evidence" value="ECO:0007669"/>
    <property type="project" value="UniProtKB-SubCell"/>
</dbReference>
<evidence type="ECO:0000256" key="1">
    <source>
        <dbReference type="ARBA" id="ARBA00004141"/>
    </source>
</evidence>
<accession>A0A1F6CJA5</accession>
<evidence type="ECO:0000256" key="9">
    <source>
        <dbReference type="ARBA" id="ARBA00022989"/>
    </source>
</evidence>
<comment type="similarity">
    <text evidence="2">Belongs to the cytochrome c oxidase subunit 2 family.</text>
</comment>